<feature type="compositionally biased region" description="Acidic residues" evidence="1">
    <location>
        <begin position="533"/>
        <end position="544"/>
    </location>
</feature>
<evidence type="ECO:0000313" key="3">
    <source>
        <dbReference type="Proteomes" id="UP000199199"/>
    </source>
</evidence>
<organism evidence="2 3">
    <name type="scientific">Halostagnicola kamekurae</name>
    <dbReference type="NCBI Taxonomy" id="619731"/>
    <lineage>
        <taxon>Archaea</taxon>
        <taxon>Methanobacteriati</taxon>
        <taxon>Methanobacteriota</taxon>
        <taxon>Stenosarchaea group</taxon>
        <taxon>Halobacteria</taxon>
        <taxon>Halobacteriales</taxon>
        <taxon>Natrialbaceae</taxon>
        <taxon>Halostagnicola</taxon>
    </lineage>
</organism>
<proteinExistence type="predicted"/>
<evidence type="ECO:0008006" key="4">
    <source>
        <dbReference type="Google" id="ProtNLM"/>
    </source>
</evidence>
<feature type="compositionally biased region" description="Acidic residues" evidence="1">
    <location>
        <begin position="319"/>
        <end position="332"/>
    </location>
</feature>
<feature type="compositionally biased region" description="Acidic residues" evidence="1">
    <location>
        <begin position="418"/>
        <end position="457"/>
    </location>
</feature>
<accession>A0A1I6UIC2</accession>
<keyword evidence="3" id="KW-1185">Reference proteome</keyword>
<feature type="compositionally biased region" description="Low complexity" evidence="1">
    <location>
        <begin position="333"/>
        <end position="355"/>
    </location>
</feature>
<dbReference type="OrthoDB" id="214631at2157"/>
<feature type="compositionally biased region" description="Polar residues" evidence="1">
    <location>
        <begin position="291"/>
        <end position="306"/>
    </location>
</feature>
<name>A0A1I6UIC2_9EURY</name>
<feature type="region of interest" description="Disordered" evidence="1">
    <location>
        <begin position="256"/>
        <end position="545"/>
    </location>
</feature>
<sequence>MSAESPRPNREIAYRLFATEYDDATLSHAESDEERAPNYVITPTGARLNRLFVVGTLTEVSPVNDEMLRARVVDPTGAFVVYAGQYQPDELAALEQLDPPEFVAITGKARTFQPEDSERVYTSVRPESIATVDAETRDRWVASAAEQTIERIDAYAAASGIDARGSGLRDALVEAGVDDPLAQGISLAQGHYGTTPTYLEGLRDRSVAALEVIAGDREDAAEFDARPNETAPDSRSFEEIAAAGTVDIDASSLETHLADSPDAEREPADEPAVSTASASGQESTDEVVGSATGSEPETATLSGESSPTDDEQATHEPIGDEPTDDTLTDDEPAAAQTARDSSTDTDGTDPTADATEVPADAESATESDGRSAVAESQTSGDGSTGEQTTVESDVTTELDEATSASESDGEASSTEISTESDSDDASDGDLGDFDSDGFDEGMYEMDDEEREELEAEFGTEFSTGAEVDEPGSADIDVDSDSVEREEAASEPAEQSEGDESARSDSVESLAEDDQTDADAQSESTTDTEQAAESVDEAAEPDEPIDVQAQVIETMNRLDDGDGADRSTVVSSVVDETGAAPDAVEDAIQDALMGGQCYEPDDETLKAI</sequence>
<reference evidence="3" key="1">
    <citation type="submission" date="2016-10" db="EMBL/GenBank/DDBJ databases">
        <authorList>
            <person name="Varghese N."/>
            <person name="Submissions S."/>
        </authorList>
    </citation>
    <scope>NUCLEOTIDE SEQUENCE [LARGE SCALE GENOMIC DNA]</scope>
    <source>
        <strain evidence="3">DSM 22427</strain>
    </source>
</reference>
<dbReference type="AlphaFoldDB" id="A0A1I6UIC2"/>
<feature type="compositionally biased region" description="Polar residues" evidence="1">
    <location>
        <begin position="517"/>
        <end position="530"/>
    </location>
</feature>
<gene>
    <name evidence="2" type="ORF">SAMN04488556_3899</name>
</gene>
<dbReference type="Proteomes" id="UP000199199">
    <property type="component" value="Unassembled WGS sequence"/>
</dbReference>
<dbReference type="EMBL" id="FOZS01000004">
    <property type="protein sequence ID" value="SFT01183.1"/>
    <property type="molecule type" value="Genomic_DNA"/>
</dbReference>
<feature type="compositionally biased region" description="Polar residues" evidence="1">
    <location>
        <begin position="374"/>
        <end position="393"/>
    </location>
</feature>
<feature type="compositionally biased region" description="Acidic residues" evidence="1">
    <location>
        <begin position="466"/>
        <end position="480"/>
    </location>
</feature>
<dbReference type="RefSeq" id="WP_092907116.1">
    <property type="nucleotide sequence ID" value="NZ_FOZS01000004.1"/>
</dbReference>
<evidence type="ECO:0000256" key="1">
    <source>
        <dbReference type="SAM" id="MobiDB-lite"/>
    </source>
</evidence>
<evidence type="ECO:0000313" key="2">
    <source>
        <dbReference type="EMBL" id="SFT01183.1"/>
    </source>
</evidence>
<feature type="compositionally biased region" description="Basic and acidic residues" evidence="1">
    <location>
        <begin position="256"/>
        <end position="268"/>
    </location>
</feature>
<protein>
    <recommendedName>
        <fullName evidence="4">Rpa-associated protein</fullName>
    </recommendedName>
</protein>